<name>A0A2K8UAW2_9GAMM</name>
<dbReference type="CDD" id="cd00588">
    <property type="entry name" value="CheW_like"/>
    <property type="match status" value="1"/>
</dbReference>
<dbReference type="Gene3D" id="2.40.50.180">
    <property type="entry name" value="CheA-289, Domain 4"/>
    <property type="match status" value="1"/>
</dbReference>
<evidence type="ECO:0000256" key="3">
    <source>
        <dbReference type="ARBA" id="ARBA00022490"/>
    </source>
</evidence>
<dbReference type="SUPFAM" id="SSF50341">
    <property type="entry name" value="CheW-like"/>
    <property type="match status" value="1"/>
</dbReference>
<dbReference type="KEGG" id="tsy:THSYN_18455"/>
<feature type="compositionally biased region" description="Low complexity" evidence="4">
    <location>
        <begin position="26"/>
        <end position="35"/>
    </location>
</feature>
<dbReference type="GO" id="GO:0007165">
    <property type="term" value="P:signal transduction"/>
    <property type="evidence" value="ECO:0007669"/>
    <property type="project" value="InterPro"/>
</dbReference>
<dbReference type="PROSITE" id="PS50851">
    <property type="entry name" value="CHEW"/>
    <property type="match status" value="1"/>
</dbReference>
<dbReference type="PANTHER" id="PTHR22617:SF45">
    <property type="entry name" value="CHEMOTAXIS PROTEIN CHEW"/>
    <property type="match status" value="1"/>
</dbReference>
<dbReference type="InterPro" id="IPR039315">
    <property type="entry name" value="CheW"/>
</dbReference>
<dbReference type="InterPro" id="IPR002545">
    <property type="entry name" value="CheW-lke_dom"/>
</dbReference>
<organism evidence="6 7">
    <name type="scientific">Candidatus Thiodictyon syntrophicum</name>
    <dbReference type="NCBI Taxonomy" id="1166950"/>
    <lineage>
        <taxon>Bacteria</taxon>
        <taxon>Pseudomonadati</taxon>
        <taxon>Pseudomonadota</taxon>
        <taxon>Gammaproteobacteria</taxon>
        <taxon>Chromatiales</taxon>
        <taxon>Chromatiaceae</taxon>
        <taxon>Thiodictyon</taxon>
    </lineage>
</organism>
<sequence length="208" mass="21790">MHASLRNFRGHCSLGTHLNPAPKQPPAMSDPAAIAPSAAPLPATELDHWTGRYAQALDPVESSTDRVFVIVRVAGERFALPMQALDEVASVTTGIALPHVSALVLGLANVRGELLPLLDTGALLGISAGYRLGPANRTLVVRDRRGRRTGLPVDAVESVEALDPDTFQPQAAAAAGAPIRRVGVGEHKGRSLTLLDLGPLLAAGFSHF</sequence>
<comment type="subcellular location">
    <subcellularLocation>
        <location evidence="1">Cytoplasm</location>
    </subcellularLocation>
</comment>
<dbReference type="GO" id="GO:0006935">
    <property type="term" value="P:chemotaxis"/>
    <property type="evidence" value="ECO:0007669"/>
    <property type="project" value="InterPro"/>
</dbReference>
<dbReference type="Pfam" id="PF01584">
    <property type="entry name" value="CheW"/>
    <property type="match status" value="1"/>
</dbReference>
<protein>
    <recommendedName>
        <fullName evidence="2">Chemotaxis protein CheW</fullName>
    </recommendedName>
</protein>
<evidence type="ECO:0000259" key="5">
    <source>
        <dbReference type="PROSITE" id="PS50851"/>
    </source>
</evidence>
<keyword evidence="3" id="KW-0963">Cytoplasm</keyword>
<dbReference type="Gene3D" id="2.30.30.40">
    <property type="entry name" value="SH3 Domains"/>
    <property type="match status" value="1"/>
</dbReference>
<feature type="region of interest" description="Disordered" evidence="4">
    <location>
        <begin position="14"/>
        <end position="35"/>
    </location>
</feature>
<accession>A0A2K8UAW2</accession>
<dbReference type="PANTHER" id="PTHR22617">
    <property type="entry name" value="CHEMOTAXIS SENSOR HISTIDINE KINASE-RELATED"/>
    <property type="match status" value="1"/>
</dbReference>
<dbReference type="AlphaFoldDB" id="A0A2K8UAW2"/>
<evidence type="ECO:0000256" key="4">
    <source>
        <dbReference type="SAM" id="MobiDB-lite"/>
    </source>
</evidence>
<evidence type="ECO:0000313" key="7">
    <source>
        <dbReference type="Proteomes" id="UP000232638"/>
    </source>
</evidence>
<evidence type="ECO:0000256" key="1">
    <source>
        <dbReference type="ARBA" id="ARBA00004496"/>
    </source>
</evidence>
<keyword evidence="7" id="KW-1185">Reference proteome</keyword>
<reference evidence="6 7" key="1">
    <citation type="submission" date="2017-03" db="EMBL/GenBank/DDBJ databases">
        <title>Complete genome sequence of Candidatus 'Thiodictyon syntrophicum' sp. nov. strain Cad16T, a photolithoautotroph purple sulfur bacterium isolated from an alpine meromictic lake.</title>
        <authorList>
            <person name="Luedin S.M."/>
            <person name="Pothier J.F."/>
            <person name="Danza F."/>
            <person name="Storelli N."/>
            <person name="Wittwer M."/>
            <person name="Tonolla M."/>
        </authorList>
    </citation>
    <scope>NUCLEOTIDE SEQUENCE [LARGE SCALE GENOMIC DNA]</scope>
    <source>
        <strain evidence="6 7">Cad16T</strain>
    </source>
</reference>
<feature type="domain" description="CheW-like" evidence="5">
    <location>
        <begin position="65"/>
        <end position="206"/>
    </location>
</feature>
<proteinExistence type="predicted"/>
<dbReference type="EMBL" id="CP020370">
    <property type="protein sequence ID" value="AUB82723.1"/>
    <property type="molecule type" value="Genomic_DNA"/>
</dbReference>
<dbReference type="SMART" id="SM00260">
    <property type="entry name" value="CheW"/>
    <property type="match status" value="1"/>
</dbReference>
<dbReference type="Proteomes" id="UP000232638">
    <property type="component" value="Chromosome"/>
</dbReference>
<dbReference type="GO" id="GO:0005829">
    <property type="term" value="C:cytosol"/>
    <property type="evidence" value="ECO:0007669"/>
    <property type="project" value="TreeGrafter"/>
</dbReference>
<evidence type="ECO:0000313" key="6">
    <source>
        <dbReference type="EMBL" id="AUB82723.1"/>
    </source>
</evidence>
<gene>
    <name evidence="6" type="ORF">THSYN_18455</name>
</gene>
<dbReference type="InterPro" id="IPR036061">
    <property type="entry name" value="CheW-like_dom_sf"/>
</dbReference>
<evidence type="ECO:0000256" key="2">
    <source>
        <dbReference type="ARBA" id="ARBA00021483"/>
    </source>
</evidence>